<dbReference type="SUPFAM" id="SSF52058">
    <property type="entry name" value="L domain-like"/>
    <property type="match status" value="1"/>
</dbReference>
<dbReference type="PROSITE" id="PS00107">
    <property type="entry name" value="PROTEIN_KINASE_ATP"/>
    <property type="match status" value="1"/>
</dbReference>
<dbReference type="PROSITE" id="PS50011">
    <property type="entry name" value="PROTEIN_KINASE_DOM"/>
    <property type="match status" value="1"/>
</dbReference>
<dbReference type="InterPro" id="IPR008266">
    <property type="entry name" value="Tyr_kinase_AS"/>
</dbReference>
<keyword evidence="6" id="KW-0433">Leucine-rich repeat</keyword>
<reference evidence="24" key="1">
    <citation type="submission" date="2025-08" db="UniProtKB">
        <authorList>
            <consortium name="RefSeq"/>
        </authorList>
    </citation>
    <scope>IDENTIFICATION</scope>
</reference>
<evidence type="ECO:0000256" key="2">
    <source>
        <dbReference type="ARBA" id="ARBA00004479"/>
    </source>
</evidence>
<keyword evidence="12" id="KW-0418">Kinase</keyword>
<keyword evidence="15 21" id="KW-0472">Membrane</keyword>
<dbReference type="RefSeq" id="XP_039117833.1">
    <property type="nucleotide sequence ID" value="XM_039261899.1"/>
</dbReference>
<keyword evidence="14 21" id="KW-1133">Transmembrane helix</keyword>
<dbReference type="SUPFAM" id="SSF52047">
    <property type="entry name" value="RNI-like"/>
    <property type="match status" value="1"/>
</dbReference>
<dbReference type="GO" id="GO:0004674">
    <property type="term" value="F:protein serine/threonine kinase activity"/>
    <property type="evidence" value="ECO:0007669"/>
    <property type="project" value="UniProtKB-KW"/>
</dbReference>
<keyword evidence="23" id="KW-1185">Reference proteome</keyword>
<protein>
    <recommendedName>
        <fullName evidence="3">non-specific serine/threonine protein kinase</fullName>
        <ecNumber evidence="3">2.7.11.1</ecNumber>
    </recommendedName>
</protein>
<evidence type="ECO:0000256" key="15">
    <source>
        <dbReference type="ARBA" id="ARBA00023136"/>
    </source>
</evidence>
<dbReference type="Pfam" id="PF00069">
    <property type="entry name" value="Pkinase"/>
    <property type="match status" value="1"/>
</dbReference>
<dbReference type="PROSITE" id="PS00109">
    <property type="entry name" value="PROTEIN_KINASE_TYR"/>
    <property type="match status" value="1"/>
</dbReference>
<dbReference type="InterPro" id="IPR001611">
    <property type="entry name" value="Leu-rich_rpt"/>
</dbReference>
<dbReference type="InterPro" id="IPR055414">
    <property type="entry name" value="LRR_R13L4/SHOC2-like"/>
</dbReference>
<keyword evidence="8 21" id="KW-0812">Transmembrane</keyword>
<keyword evidence="16" id="KW-0675">Receptor</keyword>
<dbReference type="FunFam" id="3.80.10.10:FF:000041">
    <property type="entry name" value="LRR receptor-like serine/threonine-protein kinase ERECTA"/>
    <property type="match status" value="1"/>
</dbReference>
<dbReference type="Pfam" id="PF13855">
    <property type="entry name" value="LRR_8"/>
    <property type="match status" value="1"/>
</dbReference>
<dbReference type="InterPro" id="IPR051716">
    <property type="entry name" value="Plant_RL_S/T_kinase"/>
</dbReference>
<dbReference type="Gene3D" id="3.30.200.20">
    <property type="entry name" value="Phosphorylase Kinase, domain 1"/>
    <property type="match status" value="1"/>
</dbReference>
<evidence type="ECO:0000256" key="6">
    <source>
        <dbReference type="ARBA" id="ARBA00022614"/>
    </source>
</evidence>
<evidence type="ECO:0000256" key="12">
    <source>
        <dbReference type="ARBA" id="ARBA00022777"/>
    </source>
</evidence>
<dbReference type="GO" id="GO:0005886">
    <property type="term" value="C:plasma membrane"/>
    <property type="evidence" value="ECO:0007669"/>
    <property type="project" value="UniProtKB-SubCell"/>
</dbReference>
<accession>A0AB40ASA6</accession>
<comment type="catalytic activity">
    <reaction evidence="19">
        <text>L-seryl-[protein] + ATP = O-phospho-L-seryl-[protein] + ADP + H(+)</text>
        <dbReference type="Rhea" id="RHEA:17989"/>
        <dbReference type="Rhea" id="RHEA-COMP:9863"/>
        <dbReference type="Rhea" id="RHEA-COMP:11604"/>
        <dbReference type="ChEBI" id="CHEBI:15378"/>
        <dbReference type="ChEBI" id="CHEBI:29999"/>
        <dbReference type="ChEBI" id="CHEBI:30616"/>
        <dbReference type="ChEBI" id="CHEBI:83421"/>
        <dbReference type="ChEBI" id="CHEBI:456216"/>
        <dbReference type="EC" id="2.7.11.1"/>
    </reaction>
</comment>
<feature type="transmembrane region" description="Helical" evidence="21">
    <location>
        <begin position="578"/>
        <end position="605"/>
    </location>
</feature>
<dbReference type="PRINTS" id="PR00019">
    <property type="entry name" value="LEURICHRPT"/>
</dbReference>
<evidence type="ECO:0000256" key="18">
    <source>
        <dbReference type="ARBA" id="ARBA00047899"/>
    </source>
</evidence>
<dbReference type="GO" id="GO:0009791">
    <property type="term" value="P:post-embryonic development"/>
    <property type="evidence" value="ECO:0007669"/>
    <property type="project" value="UniProtKB-ARBA"/>
</dbReference>
<dbReference type="Gene3D" id="3.80.10.10">
    <property type="entry name" value="Ribonuclease Inhibitor"/>
    <property type="match status" value="3"/>
</dbReference>
<dbReference type="PROSITE" id="PS51450">
    <property type="entry name" value="LRR"/>
    <property type="match status" value="1"/>
</dbReference>
<organism evidence="23 24">
    <name type="scientific">Dioscorea cayennensis subsp. rotundata</name>
    <name type="common">White Guinea yam</name>
    <name type="synonym">Dioscorea rotundata</name>
    <dbReference type="NCBI Taxonomy" id="55577"/>
    <lineage>
        <taxon>Eukaryota</taxon>
        <taxon>Viridiplantae</taxon>
        <taxon>Streptophyta</taxon>
        <taxon>Embryophyta</taxon>
        <taxon>Tracheophyta</taxon>
        <taxon>Spermatophyta</taxon>
        <taxon>Magnoliopsida</taxon>
        <taxon>Liliopsida</taxon>
        <taxon>Dioscoreales</taxon>
        <taxon>Dioscoreaceae</taxon>
        <taxon>Dioscorea</taxon>
    </lineage>
</organism>
<evidence type="ECO:0000256" key="7">
    <source>
        <dbReference type="ARBA" id="ARBA00022679"/>
    </source>
</evidence>
<proteinExistence type="predicted"/>
<keyword evidence="5" id="KW-0597">Phosphoprotein</keyword>
<comment type="catalytic activity">
    <reaction evidence="18">
        <text>L-threonyl-[protein] + ATP = O-phospho-L-threonyl-[protein] + ADP + H(+)</text>
        <dbReference type="Rhea" id="RHEA:46608"/>
        <dbReference type="Rhea" id="RHEA-COMP:11060"/>
        <dbReference type="Rhea" id="RHEA-COMP:11605"/>
        <dbReference type="ChEBI" id="CHEBI:15378"/>
        <dbReference type="ChEBI" id="CHEBI:30013"/>
        <dbReference type="ChEBI" id="CHEBI:30616"/>
        <dbReference type="ChEBI" id="CHEBI:61977"/>
        <dbReference type="ChEBI" id="CHEBI:456216"/>
        <dbReference type="EC" id="2.7.11.1"/>
    </reaction>
</comment>
<comment type="subcellular location">
    <subcellularLocation>
        <location evidence="1">Cell membrane</location>
        <topology evidence="1">Single-pass membrane protein</topology>
    </subcellularLocation>
    <subcellularLocation>
        <location evidence="2">Membrane</location>
        <topology evidence="2">Single-pass type I membrane protein</topology>
    </subcellularLocation>
</comment>
<evidence type="ECO:0000256" key="14">
    <source>
        <dbReference type="ARBA" id="ARBA00022989"/>
    </source>
</evidence>
<evidence type="ECO:0000256" key="3">
    <source>
        <dbReference type="ARBA" id="ARBA00012513"/>
    </source>
</evidence>
<keyword evidence="17" id="KW-0325">Glycoprotein</keyword>
<dbReference type="Gene3D" id="1.10.510.10">
    <property type="entry name" value="Transferase(Phosphotransferase) domain 1"/>
    <property type="match status" value="1"/>
</dbReference>
<dbReference type="Proteomes" id="UP001515500">
    <property type="component" value="Unplaced"/>
</dbReference>
<dbReference type="SUPFAM" id="SSF56112">
    <property type="entry name" value="Protein kinase-like (PK-like)"/>
    <property type="match status" value="1"/>
</dbReference>
<dbReference type="SMART" id="SM00365">
    <property type="entry name" value="LRR_SD22"/>
    <property type="match status" value="7"/>
</dbReference>
<feature type="binding site" evidence="20">
    <location>
        <position position="675"/>
    </location>
    <ligand>
        <name>ATP</name>
        <dbReference type="ChEBI" id="CHEBI:30616"/>
    </ligand>
</feature>
<dbReference type="InterPro" id="IPR017441">
    <property type="entry name" value="Protein_kinase_ATP_BS"/>
</dbReference>
<keyword evidence="7" id="KW-0808">Transferase</keyword>
<evidence type="ECO:0000256" key="11">
    <source>
        <dbReference type="ARBA" id="ARBA00022741"/>
    </source>
</evidence>
<keyword evidence="9" id="KW-0732">Signal</keyword>
<evidence type="ECO:0000256" key="10">
    <source>
        <dbReference type="ARBA" id="ARBA00022737"/>
    </source>
</evidence>
<dbReference type="AlphaFoldDB" id="A0AB40ASA6"/>
<keyword evidence="11 20" id="KW-0547">Nucleotide-binding</keyword>
<evidence type="ECO:0000256" key="1">
    <source>
        <dbReference type="ARBA" id="ARBA00004162"/>
    </source>
</evidence>
<dbReference type="GeneID" id="120253583"/>
<dbReference type="Pfam" id="PF00560">
    <property type="entry name" value="LRR_1"/>
    <property type="match status" value="6"/>
</dbReference>
<name>A0AB40ASA6_DIOCR</name>
<evidence type="ECO:0000256" key="19">
    <source>
        <dbReference type="ARBA" id="ARBA00048679"/>
    </source>
</evidence>
<dbReference type="PANTHER" id="PTHR48053:SF78">
    <property type="entry name" value="PROTEIN KINASE DOMAIN-CONTAINING PROTEIN"/>
    <property type="match status" value="1"/>
</dbReference>
<dbReference type="FunFam" id="3.30.200.20:FF:000309">
    <property type="entry name" value="Leucine-rich repeat receptor protein kinase MSP1"/>
    <property type="match status" value="1"/>
</dbReference>
<evidence type="ECO:0000259" key="22">
    <source>
        <dbReference type="PROSITE" id="PS50011"/>
    </source>
</evidence>
<sequence length="800" mass="89659">MKSLLSSKFTATFPTLMMMMVLLLFVLLFSNLCFPVLNMAAASNIESQGKALLQWKAELETQELLNTWTSKTSPCNWTGITCRNDGHLMPTITKVQLEQLGLEGKLEILNFSALPSLRVLNLSDNHIHGYIPAAISALSKLAILDLSNNKLTGVIPSELGNLTRLKTLWLFENQISGSIPPSFGKLLNLVILEDLRISYNQITGSIPHNIGNLTKLETFYLSKNNINGSIPHEIGNLINLKDLEIFDNQITGPIPSSIRNLTKIETFYLGGNNINGFIPSEIGNLVNLKALALFEDQITVNLRDIEIPQNQLTGPIPRSIGNLTKLKTFYLYKNKIDGSIPYEIGNLMNLIEFDVSDNQITSPIPHSIKNLTKLEFFNLQTNNINDTFPCEIGNLVNLRDFEISHNQITGSIPHSIGNVTKLETFYLNKNNIYGTIPPSLGSLKVLTGVEQMNELNGTIPFQLGNLNFMEVLELSDNLFKGDIPPQLSKPTELQELNLSHNELVGHIPSSFQLMTSLTLLDLSYNSLEGPVPKNHFFQTAPIKWFTHNKGLCGQVQGLPLCSQSHSTSIDDARKQHKVIILIVVLVLGALSILFLVSGIFTICCYKRKGSTINDIREDFDGHFFSVWGVNYEKEAYKEIVRATENFSEKYQIGTGASSIVYKATLSSGLTLAIKKIQEEEAQVNEQAFQNEIQTLTEIRHRNIVKFYGFCFTHRFSFLAYEYMERGSLGATLRSEEGVMDLNWIKRVSIIRDIAQALSYLHHDCAPPIIHRDITSNNILLDEEYKACVFGLLVFSRLLKT</sequence>
<evidence type="ECO:0000313" key="24">
    <source>
        <dbReference type="RefSeq" id="XP_039117833.1"/>
    </source>
</evidence>
<evidence type="ECO:0000256" key="8">
    <source>
        <dbReference type="ARBA" id="ARBA00022692"/>
    </source>
</evidence>
<dbReference type="GO" id="GO:0005524">
    <property type="term" value="F:ATP binding"/>
    <property type="evidence" value="ECO:0007669"/>
    <property type="project" value="UniProtKB-UniRule"/>
</dbReference>
<dbReference type="InterPro" id="IPR003591">
    <property type="entry name" value="Leu-rich_rpt_typical-subtyp"/>
</dbReference>
<gene>
    <name evidence="24" type="primary">LOC120253583</name>
</gene>
<dbReference type="Pfam" id="PF08263">
    <property type="entry name" value="LRRNT_2"/>
    <property type="match status" value="1"/>
</dbReference>
<evidence type="ECO:0000256" key="4">
    <source>
        <dbReference type="ARBA" id="ARBA00022527"/>
    </source>
</evidence>
<evidence type="ECO:0000256" key="17">
    <source>
        <dbReference type="ARBA" id="ARBA00023180"/>
    </source>
</evidence>
<keyword evidence="13 20" id="KW-0067">ATP-binding</keyword>
<evidence type="ECO:0000256" key="5">
    <source>
        <dbReference type="ARBA" id="ARBA00022553"/>
    </source>
</evidence>
<dbReference type="Pfam" id="PF23598">
    <property type="entry name" value="LRR_14"/>
    <property type="match status" value="1"/>
</dbReference>
<dbReference type="InterPro" id="IPR000719">
    <property type="entry name" value="Prot_kinase_dom"/>
</dbReference>
<evidence type="ECO:0000256" key="16">
    <source>
        <dbReference type="ARBA" id="ARBA00023170"/>
    </source>
</evidence>
<dbReference type="InterPro" id="IPR032675">
    <property type="entry name" value="LRR_dom_sf"/>
</dbReference>
<dbReference type="EC" id="2.7.11.1" evidence="3"/>
<dbReference type="InterPro" id="IPR011009">
    <property type="entry name" value="Kinase-like_dom_sf"/>
</dbReference>
<dbReference type="PANTHER" id="PTHR48053">
    <property type="entry name" value="LEUCINE RICH REPEAT FAMILY PROTEIN, EXPRESSED"/>
    <property type="match status" value="1"/>
</dbReference>
<dbReference type="FunFam" id="3.80.10.10:FF:000233">
    <property type="entry name" value="Leucine-rich repeat receptor-like protein kinase TDR"/>
    <property type="match status" value="1"/>
</dbReference>
<evidence type="ECO:0000256" key="20">
    <source>
        <dbReference type="PROSITE-ProRule" id="PRU10141"/>
    </source>
</evidence>
<evidence type="ECO:0000256" key="21">
    <source>
        <dbReference type="SAM" id="Phobius"/>
    </source>
</evidence>
<feature type="domain" description="Protein kinase" evidence="22">
    <location>
        <begin position="646"/>
        <end position="800"/>
    </location>
</feature>
<evidence type="ECO:0000256" key="9">
    <source>
        <dbReference type="ARBA" id="ARBA00022729"/>
    </source>
</evidence>
<evidence type="ECO:0000313" key="23">
    <source>
        <dbReference type="Proteomes" id="UP001515500"/>
    </source>
</evidence>
<dbReference type="InterPro" id="IPR013210">
    <property type="entry name" value="LRR_N_plant-typ"/>
</dbReference>
<evidence type="ECO:0000256" key="13">
    <source>
        <dbReference type="ARBA" id="ARBA00022840"/>
    </source>
</evidence>
<keyword evidence="4" id="KW-0723">Serine/threonine-protein kinase</keyword>
<dbReference type="SMART" id="SM00369">
    <property type="entry name" value="LRR_TYP"/>
    <property type="match status" value="10"/>
</dbReference>
<keyword evidence="10" id="KW-0677">Repeat</keyword>
<dbReference type="FunFam" id="3.80.10.10:FF:000400">
    <property type="entry name" value="Nuclear pore complex protein NUP107"/>
    <property type="match status" value="1"/>
</dbReference>